<evidence type="ECO:0000313" key="2">
    <source>
        <dbReference type="Proteomes" id="UP000008825"/>
    </source>
</evidence>
<proteinExistence type="predicted"/>
<dbReference type="RefSeq" id="WP_012529201.1">
    <property type="nucleotide sequence ID" value="NC_011146.1"/>
</dbReference>
<gene>
    <name evidence="1" type="ordered locus">Gbem_0768</name>
</gene>
<reference evidence="1 2" key="2">
    <citation type="journal article" date="2010" name="BMC Genomics">
        <title>The genome of Geobacter bemidjiensis, exemplar for the subsurface clade of Geobacter species that predominate in Fe(III)-reducing subsurface environments.</title>
        <authorList>
            <person name="Aklujkar M."/>
            <person name="Young N.D."/>
            <person name="Holmes D."/>
            <person name="Chavan M."/>
            <person name="Risso C."/>
            <person name="Kiss H.E."/>
            <person name="Han C.S."/>
            <person name="Land M.L."/>
            <person name="Lovley D.R."/>
        </authorList>
    </citation>
    <scope>NUCLEOTIDE SEQUENCE [LARGE SCALE GENOMIC DNA]</scope>
    <source>
        <strain evidence="2">ATCC BAA-1014 / DSM 16622 / JCM 12645 / Bem</strain>
    </source>
</reference>
<dbReference type="KEGG" id="gbm:Gbem_0768"/>
<name>B5EE56_CITBB</name>
<dbReference type="Proteomes" id="UP000008825">
    <property type="component" value="Chromosome"/>
</dbReference>
<accession>B5EE56</accession>
<reference evidence="1 2" key="1">
    <citation type="submission" date="2008-07" db="EMBL/GenBank/DDBJ databases">
        <title>Complete sequence of Geobacter bemidjiensis BEM.</title>
        <authorList>
            <consortium name="US DOE Joint Genome Institute"/>
            <person name="Lucas S."/>
            <person name="Copeland A."/>
            <person name="Lapidus A."/>
            <person name="Glavina del Rio T."/>
            <person name="Dalin E."/>
            <person name="Tice H."/>
            <person name="Bruce D."/>
            <person name="Goodwin L."/>
            <person name="Pitluck S."/>
            <person name="Kiss H."/>
            <person name="Brettin T."/>
            <person name="Detter J.C."/>
            <person name="Han C."/>
            <person name="Kuske C.R."/>
            <person name="Schmutz J."/>
            <person name="Larimer F."/>
            <person name="Land M."/>
            <person name="Hauser L."/>
            <person name="Kyrpides N."/>
            <person name="Lykidis A."/>
            <person name="Lovley D."/>
            <person name="Richardson P."/>
        </authorList>
    </citation>
    <scope>NUCLEOTIDE SEQUENCE [LARGE SCALE GENOMIC DNA]</scope>
    <source>
        <strain evidence="2">ATCC BAA-1014 / DSM 16622 / JCM 12645 / Bem</strain>
    </source>
</reference>
<dbReference type="AlphaFoldDB" id="B5EE56"/>
<evidence type="ECO:0000313" key="1">
    <source>
        <dbReference type="EMBL" id="ACH37794.1"/>
    </source>
</evidence>
<dbReference type="eggNOG" id="ENOG5033CZH">
    <property type="taxonomic scope" value="Bacteria"/>
</dbReference>
<protein>
    <submittedName>
        <fullName evidence="1">Uncharacterized protein</fullName>
    </submittedName>
</protein>
<keyword evidence="2" id="KW-1185">Reference proteome</keyword>
<dbReference type="STRING" id="404380.Gbem_0768"/>
<dbReference type="HOGENOM" id="CLU_202962_0_0_7"/>
<dbReference type="EMBL" id="CP001124">
    <property type="protein sequence ID" value="ACH37794.1"/>
    <property type="molecule type" value="Genomic_DNA"/>
</dbReference>
<sequence>MNVTLKKAPSKEGQFALEALQSAVKKALERKKRLGQYAIVWHDGKPVIIGEDAPEDTE</sequence>
<organism evidence="1 2">
    <name type="scientific">Citrifermentans bemidjiense (strain ATCC BAA-1014 / DSM 16622 / JCM 12645 / Bem)</name>
    <name type="common">Geobacter bemidjiensis</name>
    <dbReference type="NCBI Taxonomy" id="404380"/>
    <lineage>
        <taxon>Bacteria</taxon>
        <taxon>Pseudomonadati</taxon>
        <taxon>Thermodesulfobacteriota</taxon>
        <taxon>Desulfuromonadia</taxon>
        <taxon>Geobacterales</taxon>
        <taxon>Geobacteraceae</taxon>
        <taxon>Citrifermentans</taxon>
    </lineage>
</organism>